<feature type="compositionally biased region" description="Low complexity" evidence="1">
    <location>
        <begin position="341"/>
        <end position="357"/>
    </location>
</feature>
<feature type="compositionally biased region" description="Polar residues" evidence="1">
    <location>
        <begin position="269"/>
        <end position="280"/>
    </location>
</feature>
<evidence type="ECO:0000256" key="1">
    <source>
        <dbReference type="SAM" id="MobiDB-lite"/>
    </source>
</evidence>
<gene>
    <name evidence="3" type="ORF">I303_06443</name>
    <name evidence="4" type="ORF">I303_107042</name>
</gene>
<dbReference type="EMBL" id="KI894034">
    <property type="protein sequence ID" value="OBR82886.1"/>
    <property type="molecule type" value="Genomic_DNA"/>
</dbReference>
<reference evidence="4" key="3">
    <citation type="submission" date="2024-02" db="EMBL/GenBank/DDBJ databases">
        <title>Comparative genomics of Cryptococcus and Kwoniella reveals pathogenesis evolution and contrasting modes of karyotype evolution via chromosome fusion or intercentromeric recombination.</title>
        <authorList>
            <person name="Coelho M.A."/>
            <person name="David-Palma M."/>
            <person name="Shea T."/>
            <person name="Bowers K."/>
            <person name="McGinley-Smith S."/>
            <person name="Mohammad A.W."/>
            <person name="Gnirke A."/>
            <person name="Yurkov A.M."/>
            <person name="Nowrousian M."/>
            <person name="Sun S."/>
            <person name="Cuomo C.A."/>
            <person name="Heitman J."/>
        </authorList>
    </citation>
    <scope>NUCLEOTIDE SEQUENCE</scope>
    <source>
        <strain evidence="4">CBS 10117</strain>
    </source>
</reference>
<feature type="compositionally biased region" description="Low complexity" evidence="1">
    <location>
        <begin position="509"/>
        <end position="537"/>
    </location>
</feature>
<name>A0A1A5ZYJ5_9TREE</name>
<dbReference type="VEuPathDB" id="FungiDB:I303_06443"/>
<feature type="region of interest" description="Disordered" evidence="1">
    <location>
        <begin position="137"/>
        <end position="159"/>
    </location>
</feature>
<feature type="signal peptide" evidence="2">
    <location>
        <begin position="1"/>
        <end position="19"/>
    </location>
</feature>
<dbReference type="STRING" id="1296121.A0A1A5ZYJ5"/>
<evidence type="ECO:0000313" key="3">
    <source>
        <dbReference type="EMBL" id="OBR82886.1"/>
    </source>
</evidence>
<dbReference type="KEGG" id="kdj:28970142"/>
<evidence type="ECO:0000313" key="5">
    <source>
        <dbReference type="Proteomes" id="UP000078595"/>
    </source>
</evidence>
<dbReference type="EMBL" id="CP144538">
    <property type="protein sequence ID" value="WWC64432.1"/>
    <property type="molecule type" value="Genomic_DNA"/>
</dbReference>
<feature type="region of interest" description="Disordered" evidence="1">
    <location>
        <begin position="211"/>
        <end position="420"/>
    </location>
</feature>
<evidence type="ECO:0000313" key="4">
    <source>
        <dbReference type="EMBL" id="WWC64432.1"/>
    </source>
</evidence>
<feature type="compositionally biased region" description="Polar residues" evidence="1">
    <location>
        <begin position="477"/>
        <end position="508"/>
    </location>
</feature>
<dbReference type="AlphaFoldDB" id="A0A1A5ZYJ5"/>
<dbReference type="RefSeq" id="XP_018260728.1">
    <property type="nucleotide sequence ID" value="XM_018409725.1"/>
</dbReference>
<dbReference type="OrthoDB" id="2564904at2759"/>
<accession>A0A1A5ZYJ5</accession>
<feature type="compositionally biased region" description="Low complexity" evidence="1">
    <location>
        <begin position="293"/>
        <end position="306"/>
    </location>
</feature>
<proteinExistence type="predicted"/>
<feature type="chain" id="PRO_5008341942" description="Immunoreactive mannoprotein MP88" evidence="2">
    <location>
        <begin position="20"/>
        <end position="594"/>
    </location>
</feature>
<keyword evidence="5" id="KW-1185">Reference proteome</keyword>
<keyword evidence="2" id="KW-0732">Signal</keyword>
<feature type="compositionally biased region" description="Low complexity" evidence="1">
    <location>
        <begin position="317"/>
        <end position="330"/>
    </location>
</feature>
<reference evidence="3" key="1">
    <citation type="submission" date="2013-07" db="EMBL/GenBank/DDBJ databases">
        <title>The Genome Sequence of Cryptococcus dejecticola CBS10117.</title>
        <authorList>
            <consortium name="The Broad Institute Genome Sequencing Platform"/>
            <person name="Cuomo C."/>
            <person name="Litvintseva A."/>
            <person name="Chen Y."/>
            <person name="Heitman J."/>
            <person name="Sun S."/>
            <person name="Springer D."/>
            <person name="Dromer F."/>
            <person name="Young S.K."/>
            <person name="Zeng Q."/>
            <person name="Gargeya S."/>
            <person name="Fitzgerald M."/>
            <person name="Abouelleil A."/>
            <person name="Alvarado L."/>
            <person name="Berlin A.M."/>
            <person name="Chapman S.B."/>
            <person name="Dewar J."/>
            <person name="Goldberg J."/>
            <person name="Griggs A."/>
            <person name="Gujja S."/>
            <person name="Hansen M."/>
            <person name="Howarth C."/>
            <person name="Imamovic A."/>
            <person name="Larimer J."/>
            <person name="McCowan C."/>
            <person name="Murphy C."/>
            <person name="Pearson M."/>
            <person name="Priest M."/>
            <person name="Roberts A."/>
            <person name="Saif S."/>
            <person name="Shea T."/>
            <person name="Sykes S."/>
            <person name="Wortman J."/>
            <person name="Nusbaum C."/>
            <person name="Birren B."/>
        </authorList>
    </citation>
    <scope>NUCLEOTIDE SEQUENCE [LARGE SCALE GENOMIC DNA]</scope>
    <source>
        <strain evidence="3">CBS 10117</strain>
    </source>
</reference>
<feature type="compositionally biased region" description="Low complexity" evidence="1">
    <location>
        <begin position="395"/>
        <end position="410"/>
    </location>
</feature>
<feature type="region of interest" description="Disordered" evidence="1">
    <location>
        <begin position="467"/>
        <end position="548"/>
    </location>
</feature>
<sequence>MTTKYLILLSLAQGVLVSSQYVPPQAYPGTYPINTRTHNTNHTLFARGDESDSKELWLMSHDDFCIYGLPNQSQNEGKRISESMEGVVSYCSKSGHNTRLIPDGTLRGVTYVRTPSWVQVSGSGDFTKIGLSQDDAGGQFDSSLHSPEGARLTTSEGDDPAQDWVTMISAETFCVRACFGDPAYCPTQYDSLGCYFLTSNGVGWDDVWQDCEGDDGSPPGVIDVQTYTPGNGPVPTPSIPAVSYCQPGSSISNGHTAAPGSEGASSESKNGSQESTTWIPVQTCLPCTGTADPPSSASASASSSAPREGGAKGGGEPSQASSAASSAFGSDNPFADESDDSTSSSESAETSQSAGATPVGGESKDISASAPASTSASDDTDKAGETEQVGVTKLSSATATSAEGGSITAAPSQVQSQGGGDLKARVFQGWWGDKRQEEGAAAAAGEGGIITSADQCCFTTWTPSVAGGSGAAAKETGISSKGSANSISVNTGKSGSNSTGTAKSAANKTTAGGLAPGPTGSSSVSAGISGSNNRTAGGVNGTTGNGSGNGTNSSASALLALNLIAIGAGGTIDKLVGLSFGAVLGLILGGVTLV</sequence>
<reference evidence="4" key="2">
    <citation type="submission" date="2013-07" db="EMBL/GenBank/DDBJ databases">
        <authorList>
            <consortium name="The Broad Institute Genome Sequencing Platform"/>
            <person name="Cuomo C."/>
            <person name="Litvintseva A."/>
            <person name="Chen Y."/>
            <person name="Heitman J."/>
            <person name="Sun S."/>
            <person name="Springer D."/>
            <person name="Dromer F."/>
            <person name="Young S.K."/>
            <person name="Zeng Q."/>
            <person name="Gargeya S."/>
            <person name="Fitzgerald M."/>
            <person name="Abouelleil A."/>
            <person name="Alvarado L."/>
            <person name="Berlin A.M."/>
            <person name="Chapman S.B."/>
            <person name="Dewar J."/>
            <person name="Goldberg J."/>
            <person name="Griggs A."/>
            <person name="Gujja S."/>
            <person name="Hansen M."/>
            <person name="Howarth C."/>
            <person name="Imamovic A."/>
            <person name="Larimer J."/>
            <person name="McCowan C."/>
            <person name="Murphy C."/>
            <person name="Pearson M."/>
            <person name="Priest M."/>
            <person name="Roberts A."/>
            <person name="Saif S."/>
            <person name="Shea T."/>
            <person name="Sykes S."/>
            <person name="Wortman J."/>
            <person name="Nusbaum C."/>
            <person name="Birren B."/>
        </authorList>
    </citation>
    <scope>NUCLEOTIDE SEQUENCE</scope>
    <source>
        <strain evidence="4">CBS 10117</strain>
    </source>
</reference>
<evidence type="ECO:0000256" key="2">
    <source>
        <dbReference type="SAM" id="SignalP"/>
    </source>
</evidence>
<feature type="compositionally biased region" description="Gly residues" evidence="1">
    <location>
        <begin position="538"/>
        <end position="548"/>
    </location>
</feature>
<evidence type="ECO:0008006" key="6">
    <source>
        <dbReference type="Google" id="ProtNLM"/>
    </source>
</evidence>
<dbReference type="Proteomes" id="UP000078595">
    <property type="component" value="Chromosome 9"/>
</dbReference>
<feature type="compositionally biased region" description="Low complexity" evidence="1">
    <location>
        <begin position="366"/>
        <end position="377"/>
    </location>
</feature>
<feature type="compositionally biased region" description="Low complexity" evidence="1">
    <location>
        <begin position="257"/>
        <end position="268"/>
    </location>
</feature>
<organism evidence="3">
    <name type="scientific">Kwoniella dejecticola CBS 10117</name>
    <dbReference type="NCBI Taxonomy" id="1296121"/>
    <lineage>
        <taxon>Eukaryota</taxon>
        <taxon>Fungi</taxon>
        <taxon>Dikarya</taxon>
        <taxon>Basidiomycota</taxon>
        <taxon>Agaricomycotina</taxon>
        <taxon>Tremellomycetes</taxon>
        <taxon>Tremellales</taxon>
        <taxon>Cryptococcaceae</taxon>
        <taxon>Kwoniella</taxon>
    </lineage>
</organism>
<feature type="compositionally biased region" description="Polar residues" evidence="1">
    <location>
        <begin position="246"/>
        <end position="255"/>
    </location>
</feature>
<dbReference type="GeneID" id="28970142"/>
<protein>
    <recommendedName>
        <fullName evidence="6">Immunoreactive mannoprotein MP88</fullName>
    </recommendedName>
</protein>